<name>A0A508X4M2_9HYPH</name>
<reference evidence="1" key="1">
    <citation type="submission" date="2019-06" db="EMBL/GenBank/DDBJ databases">
        <authorList>
            <person name="Le Quere A."/>
            <person name="Colella S."/>
        </authorList>
    </citation>
    <scope>NUCLEOTIDE SEQUENCE</scope>
    <source>
        <strain evidence="1">EmedicaeMD41</strain>
    </source>
</reference>
<evidence type="ECO:0000313" key="1">
    <source>
        <dbReference type="EMBL" id="VTZ63090.1"/>
    </source>
</evidence>
<dbReference type="Proteomes" id="UP000507954">
    <property type="component" value="Unassembled WGS sequence"/>
</dbReference>
<dbReference type="EMBL" id="CABFNB010000116">
    <property type="protein sequence ID" value="VTZ63090.1"/>
    <property type="molecule type" value="Genomic_DNA"/>
</dbReference>
<organism evidence="1">
    <name type="scientific">Sinorhizobium medicae</name>
    <dbReference type="NCBI Taxonomy" id="110321"/>
    <lineage>
        <taxon>Bacteria</taxon>
        <taxon>Pseudomonadati</taxon>
        <taxon>Pseudomonadota</taxon>
        <taxon>Alphaproteobacteria</taxon>
        <taxon>Hyphomicrobiales</taxon>
        <taxon>Rhizobiaceae</taxon>
        <taxon>Sinorhizobium/Ensifer group</taxon>
        <taxon>Sinorhizobium</taxon>
    </lineage>
</organism>
<proteinExistence type="predicted"/>
<protein>
    <submittedName>
        <fullName evidence="1">Uncharacterized protein</fullName>
    </submittedName>
</protein>
<gene>
    <name evidence="1" type="ORF">EMEDMD4_490017</name>
</gene>
<dbReference type="AlphaFoldDB" id="A0A508X4M2"/>
<accession>A0A508X4M2</accession>
<sequence>MKRRLAALARERANPFFVVYTTFSGEGASGLRPL</sequence>